<evidence type="ECO:0000256" key="9">
    <source>
        <dbReference type="ARBA" id="ARBA00023209"/>
    </source>
</evidence>
<feature type="transmembrane region" description="Helical" evidence="13">
    <location>
        <begin position="24"/>
        <end position="41"/>
    </location>
</feature>
<evidence type="ECO:0000256" key="5">
    <source>
        <dbReference type="ARBA" id="ARBA00022692"/>
    </source>
</evidence>
<dbReference type="eggNOG" id="COG1546">
    <property type="taxonomic scope" value="Bacteria"/>
</dbReference>
<dbReference type="UniPathway" id="UPA00085"/>
<dbReference type="AlphaFoldDB" id="A0A087DIT9"/>
<evidence type="ECO:0000256" key="7">
    <source>
        <dbReference type="ARBA" id="ARBA00023098"/>
    </source>
</evidence>
<feature type="domain" description="CinA C-terminal" evidence="14">
    <location>
        <begin position="220"/>
        <end position="346"/>
    </location>
</feature>
<dbReference type="Proteomes" id="UP000029004">
    <property type="component" value="Unassembled WGS sequence"/>
</dbReference>
<dbReference type="Pfam" id="PF02464">
    <property type="entry name" value="CinA"/>
    <property type="match status" value="1"/>
</dbReference>
<keyword evidence="4 12" id="KW-0808">Transferase</keyword>
<dbReference type="InterPro" id="IPR050324">
    <property type="entry name" value="CDP-alcohol_PTase-I"/>
</dbReference>
<comment type="caution">
    <text evidence="15">The sequence shown here is derived from an EMBL/GenBank/DDBJ whole genome shotgun (WGS) entry which is preliminary data.</text>
</comment>
<proteinExistence type="inferred from homology"/>
<dbReference type="SUPFAM" id="SSF142433">
    <property type="entry name" value="CinA-like"/>
    <property type="match status" value="1"/>
</dbReference>
<dbReference type="EMBL" id="JGZP01000017">
    <property type="protein sequence ID" value="KFI95439.1"/>
    <property type="molecule type" value="Genomic_DNA"/>
</dbReference>
<evidence type="ECO:0000256" key="8">
    <source>
        <dbReference type="ARBA" id="ARBA00023136"/>
    </source>
</evidence>
<dbReference type="PANTHER" id="PTHR14269:SF52">
    <property type="entry name" value="PHOSPHATIDYLGLYCEROPHOSPHATE SYNTHASE-RELATED"/>
    <property type="match status" value="1"/>
</dbReference>
<dbReference type="EC" id="2.7.8.5" evidence="11"/>
<dbReference type="InterPro" id="IPR036653">
    <property type="entry name" value="CinA-like_C"/>
</dbReference>
<name>A0A087DIT9_9BIFI</name>
<evidence type="ECO:0000256" key="13">
    <source>
        <dbReference type="SAM" id="Phobius"/>
    </source>
</evidence>
<keyword evidence="9" id="KW-0594">Phospholipid biosynthesis</keyword>
<keyword evidence="6 13" id="KW-1133">Transmembrane helix</keyword>
<dbReference type="Gene3D" id="3.90.950.20">
    <property type="entry name" value="CinA-like"/>
    <property type="match status" value="1"/>
</dbReference>
<dbReference type="InterPro" id="IPR008136">
    <property type="entry name" value="CinA_C"/>
</dbReference>
<evidence type="ECO:0000256" key="1">
    <source>
        <dbReference type="ARBA" id="ARBA00004141"/>
    </source>
</evidence>
<keyword evidence="16" id="KW-1185">Reference proteome</keyword>
<evidence type="ECO:0000256" key="10">
    <source>
        <dbReference type="ARBA" id="ARBA00023264"/>
    </source>
</evidence>
<gene>
    <name evidence="15" type="ORF">BSTEL_1550</name>
</gene>
<evidence type="ECO:0000256" key="3">
    <source>
        <dbReference type="ARBA" id="ARBA00022516"/>
    </source>
</evidence>
<dbReference type="InterPro" id="IPR000462">
    <property type="entry name" value="CDP-OH_P_trans"/>
</dbReference>
<dbReference type="Pfam" id="PF01066">
    <property type="entry name" value="CDP-OH_P_transf"/>
    <property type="match status" value="1"/>
</dbReference>
<evidence type="ECO:0000256" key="2">
    <source>
        <dbReference type="ARBA" id="ARBA00010441"/>
    </source>
</evidence>
<reference evidence="15 16" key="1">
    <citation type="submission" date="2014-03" db="EMBL/GenBank/DDBJ databases">
        <title>Genomics of Bifidobacteria.</title>
        <authorList>
            <person name="Ventura M."/>
            <person name="Milani C."/>
            <person name="Lugli G.A."/>
        </authorList>
    </citation>
    <scope>NUCLEOTIDE SEQUENCE [LARGE SCALE GENOMIC DNA]</scope>
    <source>
        <strain evidence="15 16">DSM 23968</strain>
    </source>
</reference>
<dbReference type="InterPro" id="IPR048254">
    <property type="entry name" value="CDP_ALCOHOL_P_TRANSF_CS"/>
</dbReference>
<sequence length="413" mass="44461">MTDEQIVENKKPSLLDGWNAPPNLVTYSRIVLVVVFLVLYVKAGPWGGDDQTLRWAAAIIFIIAASTDKLDGWMARKYNQVTELGKLMDPIADKLLTCGTLVVASVFAEFPWWATILFLVREIGITVMRFFVMERPGGKVIAAAWPGKLKTLFQCIGLAMLLLPLWVFDGGQSMPMWLSATTSSPTRCSMWRSSCASTPAACTCTTRSSDRGSADVQRDTFAAAILRTCESHGLRIACAESLTGGLLADAFVRIPGASHVFLGSAVTYDIRAKASILGVDRALLAREGAVHPEVARQMAIATARLYAQPEDGDTVIGLATTGVAGPGPDGDKPAGLVYIGVSLPRAAAALAPDPRGTWIGAETPIGTVRLDATDDHGRRTIAVELRLDGTRQQVRERTVLRVLQNVSQFTSTF</sequence>
<comment type="subcellular location">
    <subcellularLocation>
        <location evidence="1">Membrane</location>
        <topology evidence="1">Multi-pass membrane protein</topology>
    </subcellularLocation>
</comment>
<dbReference type="NCBIfam" id="TIGR00199">
    <property type="entry name" value="PncC_domain"/>
    <property type="match status" value="1"/>
</dbReference>
<feature type="transmembrane region" description="Helical" evidence="13">
    <location>
        <begin position="151"/>
        <end position="168"/>
    </location>
</feature>
<organism evidence="15 16">
    <name type="scientific">Bifidobacterium stellenboschense</name>
    <dbReference type="NCBI Taxonomy" id="762211"/>
    <lineage>
        <taxon>Bacteria</taxon>
        <taxon>Bacillati</taxon>
        <taxon>Actinomycetota</taxon>
        <taxon>Actinomycetes</taxon>
        <taxon>Bifidobacteriales</taxon>
        <taxon>Bifidobacteriaceae</taxon>
        <taxon>Bifidobacterium</taxon>
    </lineage>
</organism>
<evidence type="ECO:0000313" key="15">
    <source>
        <dbReference type="EMBL" id="KFI95439.1"/>
    </source>
</evidence>
<dbReference type="InterPro" id="IPR043130">
    <property type="entry name" value="CDP-OH_PTrfase_TM_dom"/>
</dbReference>
<dbReference type="GO" id="GO:0008444">
    <property type="term" value="F:CDP-diacylglycerol-glycerol-3-phosphate 3-phosphatidyltransferase activity"/>
    <property type="evidence" value="ECO:0007669"/>
    <property type="project" value="UniProtKB-UniRule"/>
</dbReference>
<accession>A0A087DIT9</accession>
<dbReference type="GO" id="GO:0016020">
    <property type="term" value="C:membrane"/>
    <property type="evidence" value="ECO:0007669"/>
    <property type="project" value="UniProtKB-SubCell"/>
</dbReference>
<comment type="similarity">
    <text evidence="2 12">Belongs to the CDP-alcohol phosphatidyltransferase class-I family.</text>
</comment>
<keyword evidence="7" id="KW-0443">Lipid metabolism</keyword>
<evidence type="ECO:0000256" key="4">
    <source>
        <dbReference type="ARBA" id="ARBA00022679"/>
    </source>
</evidence>
<keyword evidence="10" id="KW-1208">Phospholipid metabolism</keyword>
<evidence type="ECO:0000256" key="11">
    <source>
        <dbReference type="NCBIfam" id="TIGR00560"/>
    </source>
</evidence>
<dbReference type="GO" id="GO:0046474">
    <property type="term" value="P:glycerophospholipid biosynthetic process"/>
    <property type="evidence" value="ECO:0007669"/>
    <property type="project" value="TreeGrafter"/>
</dbReference>
<dbReference type="PANTHER" id="PTHR14269">
    <property type="entry name" value="CDP-DIACYLGLYCEROL--GLYCEROL-3-PHOSPHATE 3-PHOSPHATIDYLTRANSFERASE-RELATED"/>
    <property type="match status" value="1"/>
</dbReference>
<evidence type="ECO:0000256" key="12">
    <source>
        <dbReference type="RuleBase" id="RU003750"/>
    </source>
</evidence>
<evidence type="ECO:0000259" key="14">
    <source>
        <dbReference type="Pfam" id="PF02464"/>
    </source>
</evidence>
<keyword evidence="5 13" id="KW-0812">Transmembrane</keyword>
<dbReference type="Gene3D" id="1.20.120.1760">
    <property type="match status" value="1"/>
</dbReference>
<dbReference type="STRING" id="762211.BSTEL_1550"/>
<dbReference type="PROSITE" id="PS00379">
    <property type="entry name" value="CDP_ALCOHOL_P_TRANSF"/>
    <property type="match status" value="1"/>
</dbReference>
<keyword evidence="3" id="KW-0444">Lipid biosynthesis</keyword>
<keyword evidence="8 13" id="KW-0472">Membrane</keyword>
<evidence type="ECO:0000256" key="6">
    <source>
        <dbReference type="ARBA" id="ARBA00022989"/>
    </source>
</evidence>
<evidence type="ECO:0000313" key="16">
    <source>
        <dbReference type="Proteomes" id="UP000029004"/>
    </source>
</evidence>
<dbReference type="NCBIfam" id="TIGR00560">
    <property type="entry name" value="pgsA"/>
    <property type="match status" value="1"/>
</dbReference>
<dbReference type="eggNOG" id="COG0558">
    <property type="taxonomic scope" value="Bacteria"/>
</dbReference>
<dbReference type="InterPro" id="IPR004570">
    <property type="entry name" value="Phosphatidylglycerol_P_synth"/>
</dbReference>
<protein>
    <recommendedName>
        <fullName evidence="11">CDP-diacylglycerol--glycerol-3-phosphate 3-phosphatidyltransferase</fullName>
        <ecNumber evidence="11">2.7.8.5</ecNumber>
    </recommendedName>
</protein>